<reference evidence="6 7" key="1">
    <citation type="submission" date="2019-06" db="EMBL/GenBank/DDBJ databases">
        <title>Sequencing the genomes of 1000 actinobacteria strains.</title>
        <authorList>
            <person name="Klenk H.-P."/>
        </authorList>
    </citation>
    <scope>NUCLEOTIDE SEQUENCE [LARGE SCALE GENOMIC DNA]</scope>
    <source>
        <strain evidence="6 7">DSM 8251</strain>
    </source>
</reference>
<accession>A0A542ZQE0</accession>
<dbReference type="Gene3D" id="3.30.450.40">
    <property type="match status" value="1"/>
</dbReference>
<feature type="domain" description="HTH iclR-type" evidence="4">
    <location>
        <begin position="10"/>
        <end position="71"/>
    </location>
</feature>
<evidence type="ECO:0000259" key="4">
    <source>
        <dbReference type="PROSITE" id="PS51077"/>
    </source>
</evidence>
<feature type="domain" description="IclR-ED" evidence="5">
    <location>
        <begin position="72"/>
        <end position="255"/>
    </location>
</feature>
<dbReference type="EMBL" id="VFOR01000001">
    <property type="protein sequence ID" value="TQL62572.1"/>
    <property type="molecule type" value="Genomic_DNA"/>
</dbReference>
<evidence type="ECO:0000259" key="5">
    <source>
        <dbReference type="PROSITE" id="PS51078"/>
    </source>
</evidence>
<evidence type="ECO:0000256" key="3">
    <source>
        <dbReference type="ARBA" id="ARBA00023163"/>
    </source>
</evidence>
<dbReference type="GO" id="GO:0045892">
    <property type="term" value="P:negative regulation of DNA-templated transcription"/>
    <property type="evidence" value="ECO:0007669"/>
    <property type="project" value="TreeGrafter"/>
</dbReference>
<dbReference type="InterPro" id="IPR036390">
    <property type="entry name" value="WH_DNA-bd_sf"/>
</dbReference>
<dbReference type="OrthoDB" id="60629at2"/>
<dbReference type="Pfam" id="PF09339">
    <property type="entry name" value="HTH_IclR"/>
    <property type="match status" value="1"/>
</dbReference>
<name>A0A542ZQE0_9ACTN</name>
<keyword evidence="7" id="KW-1185">Reference proteome</keyword>
<dbReference type="InterPro" id="IPR005471">
    <property type="entry name" value="Tscrpt_reg_IclR_N"/>
</dbReference>
<dbReference type="Pfam" id="PF01614">
    <property type="entry name" value="IclR_C"/>
    <property type="match status" value="1"/>
</dbReference>
<dbReference type="PROSITE" id="PS51077">
    <property type="entry name" value="HTH_ICLR"/>
    <property type="match status" value="1"/>
</dbReference>
<sequence>MTGQTRRDPRTAVDKAMALLNAFGDEAHLGLGVSELARRAGLSKSTAFRVLAMLEQNGAVERAGTAFRLGPMIQSLGATQESDYLGRVRDAMTPFLADVYDLTRQTVHLAVLQGTEVVYLNKLHGHLHKRMPSRIGGRVPAYCTAVGKVLLSYEPDRVEESISRGLVSWTPNTITDPVAFRREIRHVRTSGLAFDREEITRGLNCIAAPILSGRGKPVAGLSISGPVGRFRPDDYEKELRQVCFAASRAASVVEIDSRPSAGE</sequence>
<evidence type="ECO:0000313" key="7">
    <source>
        <dbReference type="Proteomes" id="UP000316196"/>
    </source>
</evidence>
<dbReference type="GO" id="GO:0003677">
    <property type="term" value="F:DNA binding"/>
    <property type="evidence" value="ECO:0007669"/>
    <property type="project" value="UniProtKB-KW"/>
</dbReference>
<dbReference type="PANTHER" id="PTHR30136:SF35">
    <property type="entry name" value="HTH-TYPE TRANSCRIPTIONAL REGULATOR RV1719"/>
    <property type="match status" value="1"/>
</dbReference>
<evidence type="ECO:0000256" key="1">
    <source>
        <dbReference type="ARBA" id="ARBA00023015"/>
    </source>
</evidence>
<dbReference type="SMART" id="SM00346">
    <property type="entry name" value="HTH_ICLR"/>
    <property type="match status" value="1"/>
</dbReference>
<protein>
    <submittedName>
        <fullName evidence="6">IclR family transcriptional regulator</fullName>
    </submittedName>
</protein>
<dbReference type="SUPFAM" id="SSF46785">
    <property type="entry name" value="Winged helix' DNA-binding domain"/>
    <property type="match status" value="1"/>
</dbReference>
<keyword evidence="2" id="KW-0238">DNA-binding</keyword>
<gene>
    <name evidence="6" type="ORF">FB460_0356</name>
</gene>
<dbReference type="PROSITE" id="PS51078">
    <property type="entry name" value="ICLR_ED"/>
    <property type="match status" value="1"/>
</dbReference>
<keyword evidence="1" id="KW-0805">Transcription regulation</keyword>
<dbReference type="InterPro" id="IPR050707">
    <property type="entry name" value="HTH_MetabolicPath_Reg"/>
</dbReference>
<dbReference type="SUPFAM" id="SSF55781">
    <property type="entry name" value="GAF domain-like"/>
    <property type="match status" value="1"/>
</dbReference>
<comment type="caution">
    <text evidence="6">The sequence shown here is derived from an EMBL/GenBank/DDBJ whole genome shotgun (WGS) entry which is preliminary data.</text>
</comment>
<dbReference type="InterPro" id="IPR014757">
    <property type="entry name" value="Tscrpt_reg_IclR_C"/>
</dbReference>
<dbReference type="GO" id="GO:0003700">
    <property type="term" value="F:DNA-binding transcription factor activity"/>
    <property type="evidence" value="ECO:0007669"/>
    <property type="project" value="TreeGrafter"/>
</dbReference>
<dbReference type="InterPro" id="IPR029016">
    <property type="entry name" value="GAF-like_dom_sf"/>
</dbReference>
<evidence type="ECO:0000313" key="6">
    <source>
        <dbReference type="EMBL" id="TQL62572.1"/>
    </source>
</evidence>
<dbReference type="Gene3D" id="1.10.10.10">
    <property type="entry name" value="Winged helix-like DNA-binding domain superfamily/Winged helix DNA-binding domain"/>
    <property type="match status" value="1"/>
</dbReference>
<dbReference type="PANTHER" id="PTHR30136">
    <property type="entry name" value="HELIX-TURN-HELIX TRANSCRIPTIONAL REGULATOR, ICLR FAMILY"/>
    <property type="match status" value="1"/>
</dbReference>
<dbReference type="Proteomes" id="UP000316196">
    <property type="component" value="Unassembled WGS sequence"/>
</dbReference>
<keyword evidence="3" id="KW-0804">Transcription</keyword>
<dbReference type="RefSeq" id="WP_142092395.1">
    <property type="nucleotide sequence ID" value="NZ_BAAAMD010000001.1"/>
</dbReference>
<dbReference type="InterPro" id="IPR036388">
    <property type="entry name" value="WH-like_DNA-bd_sf"/>
</dbReference>
<dbReference type="AlphaFoldDB" id="A0A542ZQE0"/>
<organism evidence="6 7">
    <name type="scientific">Propioniferax innocua</name>
    <dbReference type="NCBI Taxonomy" id="1753"/>
    <lineage>
        <taxon>Bacteria</taxon>
        <taxon>Bacillati</taxon>
        <taxon>Actinomycetota</taxon>
        <taxon>Actinomycetes</taxon>
        <taxon>Propionibacteriales</taxon>
        <taxon>Propionibacteriaceae</taxon>
        <taxon>Propioniferax</taxon>
    </lineage>
</organism>
<proteinExistence type="predicted"/>
<evidence type="ECO:0000256" key="2">
    <source>
        <dbReference type="ARBA" id="ARBA00023125"/>
    </source>
</evidence>